<keyword evidence="5" id="KW-1185">Reference proteome</keyword>
<sequence>MKRLQGVNVMDYSLILVVDTDRMELVGGIVDFLVPYDWRKRLESAAKLSVLKKPTVIPPAEYKKRFLEFILKKLLAVKEASSSVEAFTPTTFKSLIIESTIV</sequence>
<reference evidence="4" key="1">
    <citation type="submission" date="2020-01" db="EMBL/GenBank/DDBJ databases">
        <authorList>
            <person name="Mishra B."/>
        </authorList>
    </citation>
    <scope>NUCLEOTIDE SEQUENCE [LARGE SCALE GENOMIC DNA]</scope>
</reference>
<accession>A0A6D2JEB7</accession>
<dbReference type="AlphaFoldDB" id="A0A6D2JEB7"/>
<evidence type="ECO:0000256" key="2">
    <source>
        <dbReference type="PROSITE-ProRule" id="PRU00781"/>
    </source>
</evidence>
<keyword evidence="1 2" id="KW-0418">Kinase</keyword>
<dbReference type="InterPro" id="IPR027483">
    <property type="entry name" value="PInositol-4-P-4/5-kinase_C_sf"/>
</dbReference>
<keyword evidence="2" id="KW-0067">ATP-binding</keyword>
<comment type="caution">
    <text evidence="4">The sequence shown here is derived from an EMBL/GenBank/DDBJ whole genome shotgun (WGS) entry which is preliminary data.</text>
</comment>
<dbReference type="Proteomes" id="UP000467841">
    <property type="component" value="Unassembled WGS sequence"/>
</dbReference>
<dbReference type="InterPro" id="IPR002498">
    <property type="entry name" value="PInositol-4-P-4/5-kinase_core"/>
</dbReference>
<protein>
    <recommendedName>
        <fullName evidence="3">PIPK domain-containing protein</fullName>
    </recommendedName>
</protein>
<evidence type="ECO:0000313" key="5">
    <source>
        <dbReference type="Proteomes" id="UP000467841"/>
    </source>
</evidence>
<dbReference type="Pfam" id="PF01504">
    <property type="entry name" value="PIP5K"/>
    <property type="match status" value="1"/>
</dbReference>
<dbReference type="GO" id="GO:0005524">
    <property type="term" value="F:ATP binding"/>
    <property type="evidence" value="ECO:0007669"/>
    <property type="project" value="UniProtKB-UniRule"/>
</dbReference>
<dbReference type="GO" id="GO:0010008">
    <property type="term" value="C:endosome membrane"/>
    <property type="evidence" value="ECO:0007669"/>
    <property type="project" value="TreeGrafter"/>
</dbReference>
<evidence type="ECO:0000313" key="4">
    <source>
        <dbReference type="EMBL" id="CAA7035361.1"/>
    </source>
</evidence>
<dbReference type="SUPFAM" id="SSF56104">
    <property type="entry name" value="SAICAR synthase-like"/>
    <property type="match status" value="1"/>
</dbReference>
<dbReference type="PANTHER" id="PTHR45748:SF4">
    <property type="entry name" value="1-PHOSPHATIDYLINOSITOL-3-PHOSPHATE 5-KINASE FAB1D-RELATED"/>
    <property type="match status" value="1"/>
</dbReference>
<keyword evidence="2" id="KW-0808">Transferase</keyword>
<organism evidence="4 5">
    <name type="scientific">Microthlaspi erraticum</name>
    <dbReference type="NCBI Taxonomy" id="1685480"/>
    <lineage>
        <taxon>Eukaryota</taxon>
        <taxon>Viridiplantae</taxon>
        <taxon>Streptophyta</taxon>
        <taxon>Embryophyta</taxon>
        <taxon>Tracheophyta</taxon>
        <taxon>Spermatophyta</taxon>
        <taxon>Magnoliopsida</taxon>
        <taxon>eudicotyledons</taxon>
        <taxon>Gunneridae</taxon>
        <taxon>Pentapetalae</taxon>
        <taxon>rosids</taxon>
        <taxon>malvids</taxon>
        <taxon>Brassicales</taxon>
        <taxon>Brassicaceae</taxon>
        <taxon>Coluteocarpeae</taxon>
        <taxon>Microthlaspi</taxon>
    </lineage>
</organism>
<dbReference type="EMBL" id="CACVBM020001156">
    <property type="protein sequence ID" value="CAA7035361.1"/>
    <property type="molecule type" value="Genomic_DNA"/>
</dbReference>
<dbReference type="PANTHER" id="PTHR45748">
    <property type="entry name" value="1-PHOSPHATIDYLINOSITOL 3-PHOSPHATE 5-KINASE-RELATED"/>
    <property type="match status" value="1"/>
</dbReference>
<evidence type="ECO:0000256" key="1">
    <source>
        <dbReference type="ARBA" id="ARBA00022777"/>
    </source>
</evidence>
<keyword evidence="2" id="KW-0547">Nucleotide-binding</keyword>
<dbReference type="PROSITE" id="PS51455">
    <property type="entry name" value="PIPK"/>
    <property type="match status" value="1"/>
</dbReference>
<dbReference type="GO" id="GO:0000285">
    <property type="term" value="F:1-phosphatidylinositol-3-phosphate 5-kinase activity"/>
    <property type="evidence" value="ECO:0007669"/>
    <property type="project" value="TreeGrafter"/>
</dbReference>
<dbReference type="OrthoDB" id="158357at2759"/>
<dbReference type="Gene3D" id="3.30.810.10">
    <property type="entry name" value="2-Layer Sandwich"/>
    <property type="match status" value="1"/>
</dbReference>
<dbReference type="GO" id="GO:0046854">
    <property type="term" value="P:phosphatidylinositol phosphate biosynthetic process"/>
    <property type="evidence" value="ECO:0007669"/>
    <property type="project" value="TreeGrafter"/>
</dbReference>
<gene>
    <name evidence="4" type="ORF">MERR_LOCUS22596</name>
</gene>
<evidence type="ECO:0000259" key="3">
    <source>
        <dbReference type="PROSITE" id="PS51455"/>
    </source>
</evidence>
<proteinExistence type="predicted"/>
<feature type="domain" description="PIPK" evidence="3">
    <location>
        <begin position="1"/>
        <end position="74"/>
    </location>
</feature>
<name>A0A6D2JEB7_9BRAS</name>